<comment type="caution">
    <text evidence="3">The sequence shown here is derived from an EMBL/GenBank/DDBJ whole genome shotgun (WGS) entry which is preliminary data.</text>
</comment>
<dbReference type="PROSITE" id="PS51257">
    <property type="entry name" value="PROKAR_LIPOPROTEIN"/>
    <property type="match status" value="1"/>
</dbReference>
<name>A0ABN3W416_9ACTN</name>
<keyword evidence="1 2" id="KW-0732">Signal</keyword>
<keyword evidence="4" id="KW-1185">Reference proteome</keyword>
<feature type="signal peptide" evidence="2">
    <location>
        <begin position="1"/>
        <end position="20"/>
    </location>
</feature>
<dbReference type="Proteomes" id="UP001500831">
    <property type="component" value="Unassembled WGS sequence"/>
</dbReference>
<dbReference type="EMBL" id="BAAAVI010000045">
    <property type="protein sequence ID" value="GAA2890072.1"/>
    <property type="molecule type" value="Genomic_DNA"/>
</dbReference>
<protein>
    <submittedName>
        <fullName evidence="3">Extracellular solute-binding protein</fullName>
    </submittedName>
</protein>
<gene>
    <name evidence="3" type="ORF">GCM10010517_54340</name>
</gene>
<dbReference type="PANTHER" id="PTHR30006">
    <property type="entry name" value="THIAMINE-BINDING PERIPLASMIC PROTEIN-RELATED"/>
    <property type="match status" value="1"/>
</dbReference>
<sequence length="354" mass="37881">MTVRTSAAAAVILTATIAGCGAPATETPAQLPPVNARAASLQEGFSTMERLVEAARKEGSLTVIALPRDWVNYGEIIDAFAEEYGIKVDQLEPEASSARAIEAAASLKPDVFDLSMDVAVAHVSSFAPYKVQGWQDIPDHLKDHRGTWYAGYGGYMSIGYQPGKVAAPSSFSDLLKPGYQVSLAGDPREASAAFNGVMAASIRGGEARADRGVEFFGRLKSAGNLATTAQAASAIVDWDYHNAARAAENEAWKVTIPGDAVLGSYYVQAINKKAPHPAAARLWQEFLFSDRGQNLFLKGYARPARMEALEMRGTLDTELAARLPRASAEPVVLTVAEVDSARAYVKREWGEKVG</sequence>
<organism evidence="3 4">
    <name type="scientific">Streptosporangium fragile</name>
    <dbReference type="NCBI Taxonomy" id="46186"/>
    <lineage>
        <taxon>Bacteria</taxon>
        <taxon>Bacillati</taxon>
        <taxon>Actinomycetota</taxon>
        <taxon>Actinomycetes</taxon>
        <taxon>Streptosporangiales</taxon>
        <taxon>Streptosporangiaceae</taxon>
        <taxon>Streptosporangium</taxon>
    </lineage>
</organism>
<evidence type="ECO:0000256" key="1">
    <source>
        <dbReference type="ARBA" id="ARBA00022729"/>
    </source>
</evidence>
<dbReference type="Pfam" id="PF13343">
    <property type="entry name" value="SBP_bac_6"/>
    <property type="match status" value="1"/>
</dbReference>
<evidence type="ECO:0000313" key="3">
    <source>
        <dbReference type="EMBL" id="GAA2890072.1"/>
    </source>
</evidence>
<accession>A0ABN3W416</accession>
<feature type="chain" id="PRO_5046654863" evidence="2">
    <location>
        <begin position="21"/>
        <end position="354"/>
    </location>
</feature>
<evidence type="ECO:0000313" key="4">
    <source>
        <dbReference type="Proteomes" id="UP001500831"/>
    </source>
</evidence>
<evidence type="ECO:0000256" key="2">
    <source>
        <dbReference type="SAM" id="SignalP"/>
    </source>
</evidence>
<dbReference type="Gene3D" id="3.40.190.10">
    <property type="entry name" value="Periplasmic binding protein-like II"/>
    <property type="match status" value="3"/>
</dbReference>
<dbReference type="RefSeq" id="WP_344977455.1">
    <property type="nucleotide sequence ID" value="NZ_BAAAVI010000045.1"/>
</dbReference>
<dbReference type="PANTHER" id="PTHR30006:SF2">
    <property type="entry name" value="ABC TRANSPORTER SUBSTRATE-BINDING PROTEIN"/>
    <property type="match status" value="1"/>
</dbReference>
<dbReference type="SUPFAM" id="SSF53850">
    <property type="entry name" value="Periplasmic binding protein-like II"/>
    <property type="match status" value="1"/>
</dbReference>
<reference evidence="3 4" key="1">
    <citation type="journal article" date="2019" name="Int. J. Syst. Evol. Microbiol.">
        <title>The Global Catalogue of Microorganisms (GCM) 10K type strain sequencing project: providing services to taxonomists for standard genome sequencing and annotation.</title>
        <authorList>
            <consortium name="The Broad Institute Genomics Platform"/>
            <consortium name="The Broad Institute Genome Sequencing Center for Infectious Disease"/>
            <person name="Wu L."/>
            <person name="Ma J."/>
        </authorList>
    </citation>
    <scope>NUCLEOTIDE SEQUENCE [LARGE SCALE GENOMIC DNA]</scope>
    <source>
        <strain evidence="3 4">JCM 6242</strain>
    </source>
</reference>
<proteinExistence type="predicted"/>